<dbReference type="InterPro" id="IPR005094">
    <property type="entry name" value="Endonuclease_MobA/VirD2"/>
</dbReference>
<evidence type="ECO:0000313" key="3">
    <source>
        <dbReference type="EMBL" id="REH18313.1"/>
    </source>
</evidence>
<feature type="domain" description="MobA/VirD2-like nuclease" evidence="2">
    <location>
        <begin position="89"/>
        <end position="184"/>
    </location>
</feature>
<proteinExistence type="predicted"/>
<organism evidence="3 4">
    <name type="scientific">Kutzneria buriramensis</name>
    <dbReference type="NCBI Taxonomy" id="1045776"/>
    <lineage>
        <taxon>Bacteria</taxon>
        <taxon>Bacillati</taxon>
        <taxon>Actinomycetota</taxon>
        <taxon>Actinomycetes</taxon>
        <taxon>Pseudonocardiales</taxon>
        <taxon>Pseudonocardiaceae</taxon>
        <taxon>Kutzneria</taxon>
    </lineage>
</organism>
<protein>
    <recommendedName>
        <fullName evidence="2">MobA/VirD2-like nuclease domain-containing protein</fullName>
    </recommendedName>
</protein>
<feature type="compositionally biased region" description="Basic and acidic residues" evidence="1">
    <location>
        <begin position="199"/>
        <end position="210"/>
    </location>
</feature>
<accession>A0A3E0G6G4</accession>
<dbReference type="Pfam" id="PF03432">
    <property type="entry name" value="Relaxase"/>
    <property type="match status" value="1"/>
</dbReference>
<dbReference type="AlphaFoldDB" id="A0A3E0G6G4"/>
<evidence type="ECO:0000256" key="1">
    <source>
        <dbReference type="SAM" id="MobiDB-lite"/>
    </source>
</evidence>
<dbReference type="Proteomes" id="UP000256269">
    <property type="component" value="Unassembled WGS sequence"/>
</dbReference>
<gene>
    <name evidence="3" type="ORF">BCF44_13668</name>
</gene>
<sequence length="519" mass="55367">MIGRVVRGWRAHGLINYLFGPGRHHEHSDPHLIATWDGCPELHQPLPLPTPEGEPVWFDVGRLAAALTDPAVAAGIPQREPTPVAGAERQQGPVWHCSLRTAPGDRVLTDQEWAGIVADVLDRTGIAKRGDPGGCRWVAVRHAVDHVHVAAVLVRQDTLRRVSPYRDFLRVREVCLDAEREFGLRATTPADRTAPRRASRAETEKAARRGWPEAAARDRLRQVVRAAAAAAANEQAFLQLLAADDTIVVRTRRDVDGRLVGYAVADPRDTETADASPRERDRLVWFGGRALAADLSAVRLAERWAGAPDPDPAPVDRVLERREALDSAAAAAEDARRELPVGGAGAAHAVGDVLLVLATAVEDAAGGPLTVAAAEFEPAARHPGRGQPSAWSQASADLRHAAWRVARAGRFRPTNPSSGPALLALLLALASLVAELAAWRDQRGQLVAAAAARRAQESLQTAAAPLRARWPATTVPKVAAGPARTGPSATTSTSRLDRVRRAGSSVGGQPARPHGPVRS</sequence>
<reference evidence="3 4" key="1">
    <citation type="submission" date="2018-08" db="EMBL/GenBank/DDBJ databases">
        <title>Genomic Encyclopedia of Archaeal and Bacterial Type Strains, Phase II (KMG-II): from individual species to whole genera.</title>
        <authorList>
            <person name="Goeker M."/>
        </authorList>
    </citation>
    <scope>NUCLEOTIDE SEQUENCE [LARGE SCALE GENOMIC DNA]</scope>
    <source>
        <strain evidence="3 4">DSM 45791</strain>
    </source>
</reference>
<name>A0A3E0G6G4_9PSEU</name>
<evidence type="ECO:0000259" key="2">
    <source>
        <dbReference type="Pfam" id="PF03432"/>
    </source>
</evidence>
<dbReference type="EMBL" id="QUNO01000036">
    <property type="protein sequence ID" value="REH18313.1"/>
    <property type="molecule type" value="Genomic_DNA"/>
</dbReference>
<keyword evidence="4" id="KW-1185">Reference proteome</keyword>
<comment type="caution">
    <text evidence="3">The sequence shown here is derived from an EMBL/GenBank/DDBJ whole genome shotgun (WGS) entry which is preliminary data.</text>
</comment>
<dbReference type="OrthoDB" id="4382201at2"/>
<feature type="region of interest" description="Disordered" evidence="1">
    <location>
        <begin position="473"/>
        <end position="519"/>
    </location>
</feature>
<evidence type="ECO:0000313" key="4">
    <source>
        <dbReference type="Proteomes" id="UP000256269"/>
    </source>
</evidence>
<dbReference type="RefSeq" id="WP_116182167.1">
    <property type="nucleotide sequence ID" value="NZ_CP144379.1"/>
</dbReference>
<feature type="region of interest" description="Disordered" evidence="1">
    <location>
        <begin position="187"/>
        <end position="210"/>
    </location>
</feature>